<evidence type="ECO:0000313" key="1">
    <source>
        <dbReference type="EMBL" id="AIF85474.1"/>
    </source>
</evidence>
<protein>
    <submittedName>
        <fullName evidence="1">Uncharacterized protein</fullName>
    </submittedName>
</protein>
<reference evidence="1 2" key="1">
    <citation type="journal article" date="2014" name="PLoS ONE">
        <title>Genome Sequence of Candidatus Nitrososphaera evergladensis from Group I.1b Enriched from Everglades Soil Reveals Novel Genomic Features of the Ammonia-Oxidizing Archaea.</title>
        <authorList>
            <person name="Zhalnina K.V."/>
            <person name="Dias R."/>
            <person name="Leonard M.T."/>
            <person name="Dorr de Quadros P."/>
            <person name="Camargo F.A."/>
            <person name="Drew J.C."/>
            <person name="Farmerie W.G."/>
            <person name="Daroub S.H."/>
            <person name="Triplett E.W."/>
        </authorList>
    </citation>
    <scope>NUCLEOTIDE SEQUENCE [LARGE SCALE GENOMIC DNA]</scope>
    <source>
        <strain evidence="1 2">SR1</strain>
    </source>
</reference>
<dbReference type="AlphaFoldDB" id="A0A075N1Z6"/>
<name>A0A075N1Z6_9ARCH</name>
<organism evidence="1 2">
    <name type="scientific">Candidatus Nitrososphaera evergladensis SR1</name>
    <dbReference type="NCBI Taxonomy" id="1459636"/>
    <lineage>
        <taxon>Archaea</taxon>
        <taxon>Nitrososphaerota</taxon>
        <taxon>Nitrososphaeria</taxon>
        <taxon>Nitrososphaerales</taxon>
        <taxon>Nitrososphaeraceae</taxon>
        <taxon>Nitrososphaera</taxon>
    </lineage>
</organism>
<dbReference type="HOGENOM" id="CLU_3194333_0_0_2"/>
<proteinExistence type="predicted"/>
<sequence>MFVEISKKRSGYGSEGCWKINAEEIATNECSIKLEKSYERALLML</sequence>
<dbReference type="EMBL" id="CP007174">
    <property type="protein sequence ID" value="AIF85474.1"/>
    <property type="molecule type" value="Genomic_DNA"/>
</dbReference>
<dbReference type="KEGG" id="nev:NTE_03446"/>
<gene>
    <name evidence="1" type="ORF">NTE_03446</name>
</gene>
<dbReference type="Proteomes" id="UP000028194">
    <property type="component" value="Chromosome"/>
</dbReference>
<evidence type="ECO:0000313" key="2">
    <source>
        <dbReference type="Proteomes" id="UP000028194"/>
    </source>
</evidence>
<accession>A0A075N1Z6</accession>
<keyword evidence="2" id="KW-1185">Reference proteome</keyword>